<accession>A0ABD3SZ09</accession>
<evidence type="ECO:0000256" key="2">
    <source>
        <dbReference type="ARBA" id="ARBA00022741"/>
    </source>
</evidence>
<evidence type="ECO:0000256" key="3">
    <source>
        <dbReference type="ARBA" id="ARBA00022801"/>
    </source>
</evidence>
<dbReference type="InterPro" id="IPR044567">
    <property type="entry name" value="CLSY/DRD1"/>
</dbReference>
<keyword evidence="3" id="KW-0378">Hydrolase</keyword>
<proteinExistence type="predicted"/>
<evidence type="ECO:0000256" key="5">
    <source>
        <dbReference type="ARBA" id="ARBA00022840"/>
    </source>
</evidence>
<feature type="region of interest" description="Disordered" evidence="7">
    <location>
        <begin position="156"/>
        <end position="208"/>
    </location>
</feature>
<evidence type="ECO:0000256" key="7">
    <source>
        <dbReference type="SAM" id="MobiDB-lite"/>
    </source>
</evidence>
<dbReference type="GO" id="GO:0016787">
    <property type="term" value="F:hydrolase activity"/>
    <property type="evidence" value="ECO:0007669"/>
    <property type="project" value="UniProtKB-KW"/>
</dbReference>
<feature type="compositionally biased region" description="Polar residues" evidence="7">
    <location>
        <begin position="179"/>
        <end position="189"/>
    </location>
</feature>
<dbReference type="Proteomes" id="UP001634393">
    <property type="component" value="Unassembled WGS sequence"/>
</dbReference>
<dbReference type="InterPro" id="IPR014001">
    <property type="entry name" value="Helicase_ATP-bd"/>
</dbReference>
<evidence type="ECO:0000259" key="9">
    <source>
        <dbReference type="PROSITE" id="PS51194"/>
    </source>
</evidence>
<feature type="compositionally biased region" description="Basic and acidic residues" evidence="7">
    <location>
        <begin position="517"/>
        <end position="554"/>
    </location>
</feature>
<dbReference type="CDD" id="cd18793">
    <property type="entry name" value="SF2_C_SNF"/>
    <property type="match status" value="1"/>
</dbReference>
<feature type="region of interest" description="Disordered" evidence="7">
    <location>
        <begin position="377"/>
        <end position="403"/>
    </location>
</feature>
<dbReference type="Pfam" id="PF00176">
    <property type="entry name" value="SNF2-rel_dom"/>
    <property type="match status" value="1"/>
</dbReference>
<comment type="subcellular location">
    <subcellularLocation>
        <location evidence="1">Nucleus</location>
    </subcellularLocation>
</comment>
<dbReference type="SMART" id="SM00490">
    <property type="entry name" value="HELICc"/>
    <property type="match status" value="1"/>
</dbReference>
<dbReference type="PANTHER" id="PTHR45821:SF25">
    <property type="entry name" value="HELICASE ATP-BINDING DOMAIN-CONTAINING PROTEIN"/>
    <property type="match status" value="1"/>
</dbReference>
<dbReference type="SMART" id="SM00487">
    <property type="entry name" value="DEXDc"/>
    <property type="match status" value="1"/>
</dbReference>
<sequence length="1336" mass="150896">MSSADLDASFPPGDMVPDSDQGSFAHKGTNNEYISSEESLIEIDEAKFSSRKTRSGPKPATSTMNVEDIRKKKSRAYLRRLISPADARCGSDQRRLDKSSSLTGKGNNKKYRSSQEFTIDGNDILDFRHEKLPSSYKIGSSTRQGLHGGSSAATFQKTADFVEEEGKDVSSEYADSDSGIGQTDKSSSFTEKEEFGIERTDDEDMDSEEYKIERIDEAEFRNKRTHFMSNIGVSSRQDLNGEYSASTSDNIMSKKTSSTEIDKNRKKRAGSAYSRRKKNEKWIHDNVNAFLQDEKISSYGQGVETNLGIASRTRSKMTNKKKSPEVDKVSPDLSHESSSSADNGSDSSDGDDFELENSYLDNYEVQKNIMMGVSAKNSEDCHKKEGNAVKHASKRRCFPNPNNEKGKNCYLPAAFRRQNFSCRKQKKGGRSCERNELLEENDTILGDNPNAKEGLKKRSNGKRKSLPKFSYSKQSYTQKDSRAAVVVNELQSKNQSRAGIRRHKNAVSPSHSEDEDISHSDDDVQRKFDTTSPDILDHGKNEKLPADDETEKQTKGQAVSSTHYDFYKMLANSVLEKGPVLEKKGSEIKETPATQSTLPLKFRFEDEVPKQVEKTEYEKEMEGLFDELDLNWELDQMGLFNYSEVHQEHENYPSEEAQDAQCARGKHELVLQDDTGLRCIYCLHVEIEPRDILPEWVENNCRGAGRKRSSKVEDLSRFNDLPLASSADKVSDFNNSDNGTVWNVKPGIKESMYKHQQEGFEFLWMNLAGSIKLSELTISDPGEVGGCIISHAPGTGKTRLTIVFIETYLKLFPNCRPVIIAPAGMLLTWEEEFKKWNVDFTFHNLNNPEFMGKENKNALAILAGSKRPNKDTIRMVKIYSWNTGGSILGISYSLFAKLAGEKHIEETENKKRKRDIVHEKTEAIRKILLEKPGLVVLDEGHTARNRRSNIWNTLLKLQTGKRVILSGTPFQNNFGELFNTMRVVRPVIANSLAKEKTFAEMITSTSRRKNKGRNSQSASIPEVSDNAVEELKIAMSPFVHVHKGSILQESLPGLRDCVILLKPPPLQKCLIETIEGNQSTFEYEHKVALISVHPYLIKKSDSTEKQSLGIELDGAMEASKLNPNEGVKTKFIVELVRLSMAMREKVLIFSQYIQPLELIKEQLNEIFKWVDGKQILRMEGKLEQKQRQTLINKFNDPLSEAKVMLASIRCSSEGISLVGASRVVLLDVVWNPSVEWQAICRAYRIGQKKFVYTYHLLTSGTSEGDKYCRQAEKGRLSELVFSDSSDERNKQKSHVALTEDRILDEMVGHSRLKEMFEKIINQPKETDLIQSFGLTS</sequence>
<dbReference type="InterPro" id="IPR027417">
    <property type="entry name" value="P-loop_NTPase"/>
</dbReference>
<gene>
    <name evidence="10" type="ORF">ACJIZ3_018652</name>
</gene>
<dbReference type="GO" id="GO:0005524">
    <property type="term" value="F:ATP binding"/>
    <property type="evidence" value="ECO:0007669"/>
    <property type="project" value="UniProtKB-KW"/>
</dbReference>
<feature type="domain" description="Helicase C-terminal" evidence="9">
    <location>
        <begin position="1134"/>
        <end position="1303"/>
    </location>
</feature>
<dbReference type="PROSITE" id="PS51194">
    <property type="entry name" value="HELICASE_CTER"/>
    <property type="match status" value="1"/>
</dbReference>
<feature type="region of interest" description="Disordered" evidence="7">
    <location>
        <begin position="223"/>
        <end position="278"/>
    </location>
</feature>
<feature type="compositionally biased region" description="Basic and acidic residues" evidence="7">
    <location>
        <begin position="377"/>
        <end position="388"/>
    </location>
</feature>
<dbReference type="Pfam" id="PF00271">
    <property type="entry name" value="Helicase_C"/>
    <property type="match status" value="1"/>
</dbReference>
<dbReference type="GO" id="GO:0004386">
    <property type="term" value="F:helicase activity"/>
    <property type="evidence" value="ECO:0007669"/>
    <property type="project" value="UniProtKB-KW"/>
</dbReference>
<evidence type="ECO:0000313" key="10">
    <source>
        <dbReference type="EMBL" id="KAL3829850.1"/>
    </source>
</evidence>
<evidence type="ECO:0000259" key="8">
    <source>
        <dbReference type="PROSITE" id="PS51192"/>
    </source>
</evidence>
<name>A0ABD3SZ09_9LAMI</name>
<keyword evidence="5" id="KW-0067">ATP-binding</keyword>
<evidence type="ECO:0000256" key="6">
    <source>
        <dbReference type="ARBA" id="ARBA00023242"/>
    </source>
</evidence>
<keyword evidence="4" id="KW-0347">Helicase</keyword>
<dbReference type="InterPro" id="IPR049730">
    <property type="entry name" value="SNF2/RAD54-like_C"/>
</dbReference>
<feature type="compositionally biased region" description="Basic and acidic residues" evidence="7">
    <location>
        <begin position="89"/>
        <end position="98"/>
    </location>
</feature>
<dbReference type="Gene3D" id="3.40.50.10810">
    <property type="entry name" value="Tandem AAA-ATPase domain"/>
    <property type="match status" value="1"/>
</dbReference>
<feature type="region of interest" description="Disordered" evidence="7">
    <location>
        <begin position="439"/>
        <end position="557"/>
    </location>
</feature>
<dbReference type="SUPFAM" id="SSF52540">
    <property type="entry name" value="P-loop containing nucleoside triphosphate hydrolases"/>
    <property type="match status" value="2"/>
</dbReference>
<feature type="domain" description="Helicase ATP-binding" evidence="8">
    <location>
        <begin position="778"/>
        <end position="987"/>
    </location>
</feature>
<dbReference type="PANTHER" id="PTHR45821">
    <property type="entry name" value="SNF2 DOMAIN-CONTAINING PROTEIN CLASSY 2-RELATED"/>
    <property type="match status" value="1"/>
</dbReference>
<dbReference type="PROSITE" id="PS51192">
    <property type="entry name" value="HELICASE_ATP_BIND_1"/>
    <property type="match status" value="1"/>
</dbReference>
<comment type="caution">
    <text evidence="10">The sequence shown here is derived from an EMBL/GenBank/DDBJ whole genome shotgun (WGS) entry which is preliminary data.</text>
</comment>
<evidence type="ECO:0000256" key="4">
    <source>
        <dbReference type="ARBA" id="ARBA00022806"/>
    </source>
</evidence>
<feature type="region of interest" description="Disordered" evidence="7">
    <location>
        <begin position="88"/>
        <end position="114"/>
    </location>
</feature>
<dbReference type="Gene3D" id="3.40.50.300">
    <property type="entry name" value="P-loop containing nucleotide triphosphate hydrolases"/>
    <property type="match status" value="1"/>
</dbReference>
<keyword evidence="11" id="KW-1185">Reference proteome</keyword>
<feature type="region of interest" description="Disordered" evidence="7">
    <location>
        <begin position="1"/>
        <end position="71"/>
    </location>
</feature>
<protein>
    <submittedName>
        <fullName evidence="10">Uncharacterized protein</fullName>
    </submittedName>
</protein>
<dbReference type="EMBL" id="JBJXBP010000005">
    <property type="protein sequence ID" value="KAL3829850.1"/>
    <property type="molecule type" value="Genomic_DNA"/>
</dbReference>
<dbReference type="InterPro" id="IPR038718">
    <property type="entry name" value="SNF2-like_sf"/>
</dbReference>
<feature type="compositionally biased region" description="Polar residues" evidence="7">
    <location>
        <begin position="227"/>
        <end position="259"/>
    </location>
</feature>
<feature type="compositionally biased region" description="Low complexity" evidence="7">
    <location>
        <begin position="337"/>
        <end position="347"/>
    </location>
</feature>
<feature type="compositionally biased region" description="Basic residues" evidence="7">
    <location>
        <begin position="455"/>
        <end position="466"/>
    </location>
</feature>
<feature type="region of interest" description="Disordered" evidence="7">
    <location>
        <begin position="294"/>
        <end position="357"/>
    </location>
</feature>
<evidence type="ECO:0000313" key="11">
    <source>
        <dbReference type="Proteomes" id="UP001634393"/>
    </source>
</evidence>
<evidence type="ECO:0000256" key="1">
    <source>
        <dbReference type="ARBA" id="ARBA00004123"/>
    </source>
</evidence>
<organism evidence="10 11">
    <name type="scientific">Penstemon smallii</name>
    <dbReference type="NCBI Taxonomy" id="265156"/>
    <lineage>
        <taxon>Eukaryota</taxon>
        <taxon>Viridiplantae</taxon>
        <taxon>Streptophyta</taxon>
        <taxon>Embryophyta</taxon>
        <taxon>Tracheophyta</taxon>
        <taxon>Spermatophyta</taxon>
        <taxon>Magnoliopsida</taxon>
        <taxon>eudicotyledons</taxon>
        <taxon>Gunneridae</taxon>
        <taxon>Pentapetalae</taxon>
        <taxon>asterids</taxon>
        <taxon>lamiids</taxon>
        <taxon>Lamiales</taxon>
        <taxon>Plantaginaceae</taxon>
        <taxon>Cheloneae</taxon>
        <taxon>Penstemon</taxon>
    </lineage>
</organism>
<feature type="compositionally biased region" description="Basic residues" evidence="7">
    <location>
        <begin position="264"/>
        <end position="278"/>
    </location>
</feature>
<keyword evidence="6" id="KW-0539">Nucleus</keyword>
<dbReference type="GO" id="GO:0005634">
    <property type="term" value="C:nucleus"/>
    <property type="evidence" value="ECO:0007669"/>
    <property type="project" value="UniProtKB-SubCell"/>
</dbReference>
<reference evidence="10 11" key="1">
    <citation type="submission" date="2024-12" db="EMBL/GenBank/DDBJ databases">
        <title>The unique morphological basis and parallel evolutionary history of personate flowers in Penstemon.</title>
        <authorList>
            <person name="Depatie T.H."/>
            <person name="Wessinger C.A."/>
        </authorList>
    </citation>
    <scope>NUCLEOTIDE SEQUENCE [LARGE SCALE GENOMIC DNA]</scope>
    <source>
        <strain evidence="10">WTNN_2</strain>
        <tissue evidence="10">Leaf</tissue>
    </source>
</reference>
<dbReference type="InterPro" id="IPR001650">
    <property type="entry name" value="Helicase_C-like"/>
</dbReference>
<keyword evidence="2" id="KW-0547">Nucleotide-binding</keyword>
<feature type="compositionally biased region" description="Basic and acidic residues" evidence="7">
    <location>
        <begin position="322"/>
        <end position="335"/>
    </location>
</feature>
<dbReference type="InterPro" id="IPR000330">
    <property type="entry name" value="SNF2_N"/>
</dbReference>
<feature type="compositionally biased region" description="Basic and acidic residues" evidence="7">
    <location>
        <begin position="190"/>
        <end position="199"/>
    </location>
</feature>